<comment type="caution">
    <text evidence="1">The sequence shown here is derived from an EMBL/GenBank/DDBJ whole genome shotgun (WGS) entry which is preliminary data.</text>
</comment>
<evidence type="ECO:0000313" key="1">
    <source>
        <dbReference type="EMBL" id="KAK6796196.1"/>
    </source>
</evidence>
<protein>
    <submittedName>
        <fullName evidence="1">Uncharacterized protein</fullName>
    </submittedName>
</protein>
<evidence type="ECO:0000313" key="2">
    <source>
        <dbReference type="Proteomes" id="UP001371456"/>
    </source>
</evidence>
<name>A0AAN8YL80_SOLBU</name>
<dbReference type="AlphaFoldDB" id="A0AAN8YL80"/>
<dbReference type="Proteomes" id="UP001371456">
    <property type="component" value="Unassembled WGS sequence"/>
</dbReference>
<keyword evidence="2" id="KW-1185">Reference proteome</keyword>
<gene>
    <name evidence="1" type="ORF">RDI58_003897</name>
</gene>
<proteinExistence type="predicted"/>
<organism evidence="1 2">
    <name type="scientific">Solanum bulbocastanum</name>
    <name type="common">Wild potato</name>
    <dbReference type="NCBI Taxonomy" id="147425"/>
    <lineage>
        <taxon>Eukaryota</taxon>
        <taxon>Viridiplantae</taxon>
        <taxon>Streptophyta</taxon>
        <taxon>Embryophyta</taxon>
        <taxon>Tracheophyta</taxon>
        <taxon>Spermatophyta</taxon>
        <taxon>Magnoliopsida</taxon>
        <taxon>eudicotyledons</taxon>
        <taxon>Gunneridae</taxon>
        <taxon>Pentapetalae</taxon>
        <taxon>asterids</taxon>
        <taxon>lamiids</taxon>
        <taxon>Solanales</taxon>
        <taxon>Solanaceae</taxon>
        <taxon>Solanoideae</taxon>
        <taxon>Solaneae</taxon>
        <taxon>Solanum</taxon>
    </lineage>
</organism>
<dbReference type="EMBL" id="JBANQN010000002">
    <property type="protein sequence ID" value="KAK6796196.1"/>
    <property type="molecule type" value="Genomic_DNA"/>
</dbReference>
<reference evidence="1 2" key="1">
    <citation type="submission" date="2024-02" db="EMBL/GenBank/DDBJ databases">
        <title>de novo genome assembly of Solanum bulbocastanum strain 11H21.</title>
        <authorList>
            <person name="Hosaka A.J."/>
        </authorList>
    </citation>
    <scope>NUCLEOTIDE SEQUENCE [LARGE SCALE GENOMIC DNA]</scope>
    <source>
        <tissue evidence="1">Young leaves</tissue>
    </source>
</reference>
<sequence length="77" mass="8977">MKTPESFAQAVNPKRNTVVALNHPNGYLKGESRIERVWSHWKKLVAWKKLVLMGYFQQILFLRIQPSLLDIELLNGD</sequence>
<accession>A0AAN8YL80</accession>